<dbReference type="Proteomes" id="UP000296079">
    <property type="component" value="Chromosome 1"/>
</dbReference>
<evidence type="ECO:0000313" key="2">
    <source>
        <dbReference type="Proteomes" id="UP000296079"/>
    </source>
</evidence>
<sequence length="59" mass="6380">MLTSNVAQIEDQLLSQRLQGNRADLGSMRRGPVRLQRARAAHSPGGAWPSTLTACAARH</sequence>
<dbReference type="EMBL" id="CP039287">
    <property type="protein sequence ID" value="QCC01078.1"/>
    <property type="molecule type" value="Genomic_DNA"/>
</dbReference>
<evidence type="ECO:0000313" key="1">
    <source>
        <dbReference type="EMBL" id="QCC01078.1"/>
    </source>
</evidence>
<proteinExistence type="predicted"/>
<protein>
    <submittedName>
        <fullName evidence="1">Uncharacterized protein</fullName>
    </submittedName>
</protein>
<organism evidence="1 2">
    <name type="scientific">Cupriavidus necator (strain ATCC 17699 / DSM 428 / KCTC 22496 / NCIMB 10442 / H16 / Stanier 337)</name>
    <name type="common">Ralstonia eutropha</name>
    <dbReference type="NCBI Taxonomy" id="381666"/>
    <lineage>
        <taxon>Bacteria</taxon>
        <taxon>Pseudomonadati</taxon>
        <taxon>Pseudomonadota</taxon>
        <taxon>Betaproteobacteria</taxon>
        <taxon>Burkholderiales</taxon>
        <taxon>Burkholderiaceae</taxon>
        <taxon>Cupriavidus</taxon>
    </lineage>
</organism>
<name>A0AAE5ZDB2_CUPNH</name>
<accession>A0AAE5ZDB2</accession>
<reference evidence="1 2" key="1">
    <citation type="submission" date="2019-04" db="EMBL/GenBank/DDBJ databases">
        <title>Long-read de novo sequencing of Cupriavidus necator H16.</title>
        <authorList>
            <person name="Little G.T."/>
            <person name="Ehsaan M."/>
            <person name="Arenas-Lopez C."/>
            <person name="Jawed K."/>
            <person name="Winzer K."/>
            <person name="Kovacs K."/>
            <person name="Malys N."/>
            <person name="Minton N.P."/>
        </authorList>
    </citation>
    <scope>NUCLEOTIDE SEQUENCE [LARGE SCALE GENOMIC DNA]</scope>
    <source>
        <strain evidence="1 2">H16</strain>
    </source>
</reference>
<dbReference type="AlphaFoldDB" id="A0AAE5ZDB2"/>
<gene>
    <name evidence="1" type="ORF">E6A55_11155</name>
</gene>